<proteinExistence type="predicted"/>
<dbReference type="PATRIC" id="fig|1267003.4.peg.1091"/>
<comment type="caution">
    <text evidence="2">The sequence shown here is derived from an EMBL/GenBank/DDBJ whole genome shotgun (WGS) entry which is preliminary data.</text>
</comment>
<protein>
    <submittedName>
        <fullName evidence="2">Uncharacterized protein</fullName>
    </submittedName>
</protein>
<dbReference type="OrthoDB" id="9779233at2"/>
<evidence type="ECO:0000256" key="1">
    <source>
        <dbReference type="SAM" id="Phobius"/>
    </source>
</evidence>
<organism evidence="2 3">
    <name type="scientific">Levilactobacillus parabrevis ATCC 53295</name>
    <dbReference type="NCBI Taxonomy" id="1267003"/>
    <lineage>
        <taxon>Bacteria</taxon>
        <taxon>Bacillati</taxon>
        <taxon>Bacillota</taxon>
        <taxon>Bacilli</taxon>
        <taxon>Lactobacillales</taxon>
        <taxon>Lactobacillaceae</taxon>
        <taxon>Levilactobacillus</taxon>
    </lineage>
</organism>
<dbReference type="PANTHER" id="PTHR32251">
    <property type="entry name" value="3-OXO-5-ALPHA-STEROID 4-DEHYDROGENASE"/>
    <property type="match status" value="1"/>
</dbReference>
<keyword evidence="1" id="KW-0472">Membrane</keyword>
<dbReference type="PROSITE" id="PS50244">
    <property type="entry name" value="S5A_REDUCTASE"/>
    <property type="match status" value="1"/>
</dbReference>
<sequence length="213" mass="23909">MYGINRTTTGAKLLILAAQCCYLVVSGYWLANAAQPPLLTWTMAGCLAVIFLRLNAMMFVWLPRGIGWSEALGNSLAFALYYLGFPWLLIHGGGFVLWPYLLGLLFFVSGSALNTTAELLRKPFKNDPRNAEKLYRGGLFKYAIHINYLGDVLWVLGCALVTGNPYALLVPLLLLALFVFSYIPTADRYLAQKYGTAFTDYQRETKELIPFIW</sequence>
<reference evidence="2 3" key="1">
    <citation type="journal article" date="2015" name="Genome Announc.">
        <title>Expanding the biotechnology potential of lactobacilli through comparative genomics of 213 strains and associated genera.</title>
        <authorList>
            <person name="Sun Z."/>
            <person name="Harris H.M."/>
            <person name="McCann A."/>
            <person name="Guo C."/>
            <person name="Argimon S."/>
            <person name="Zhang W."/>
            <person name="Yang X."/>
            <person name="Jeffery I.B."/>
            <person name="Cooney J.C."/>
            <person name="Kagawa T.F."/>
            <person name="Liu W."/>
            <person name="Song Y."/>
            <person name="Salvetti E."/>
            <person name="Wrobel A."/>
            <person name="Rasinkangas P."/>
            <person name="Parkhill J."/>
            <person name="Rea M.C."/>
            <person name="O'Sullivan O."/>
            <person name="Ritari J."/>
            <person name="Douillard F.P."/>
            <person name="Paul Ross R."/>
            <person name="Yang R."/>
            <person name="Briner A.E."/>
            <person name="Felis G.E."/>
            <person name="de Vos W.M."/>
            <person name="Barrangou R."/>
            <person name="Klaenhammer T.R."/>
            <person name="Caufield P.W."/>
            <person name="Cui Y."/>
            <person name="Zhang H."/>
            <person name="O'Toole P.W."/>
        </authorList>
    </citation>
    <scope>NUCLEOTIDE SEQUENCE [LARGE SCALE GENOMIC DNA]</scope>
    <source>
        <strain evidence="2 3">ATCC 53295</strain>
    </source>
</reference>
<dbReference type="Proteomes" id="UP000051176">
    <property type="component" value="Unassembled WGS sequence"/>
</dbReference>
<evidence type="ECO:0000313" key="2">
    <source>
        <dbReference type="EMBL" id="KRK36170.1"/>
    </source>
</evidence>
<dbReference type="Gene3D" id="1.20.120.1630">
    <property type="match status" value="1"/>
</dbReference>
<feature type="transmembrane region" description="Helical" evidence="1">
    <location>
        <begin position="138"/>
        <end position="157"/>
    </location>
</feature>
<accession>A0A0R1GYF9</accession>
<keyword evidence="1" id="KW-1133">Transmembrane helix</keyword>
<feature type="transmembrane region" description="Helical" evidence="1">
    <location>
        <begin position="163"/>
        <end position="183"/>
    </location>
</feature>
<dbReference type="RefSeq" id="WP_020089825.1">
    <property type="nucleotide sequence ID" value="NZ_AZCZ01000027.1"/>
</dbReference>
<feature type="transmembrane region" description="Helical" evidence="1">
    <location>
        <begin position="96"/>
        <end position="117"/>
    </location>
</feature>
<evidence type="ECO:0000313" key="3">
    <source>
        <dbReference type="Proteomes" id="UP000051176"/>
    </source>
</evidence>
<dbReference type="PANTHER" id="PTHR32251:SF15">
    <property type="entry name" value="3-OXO-5-ALPHA-STEROID 4-DEHYDROGENASE (DUF1295)"/>
    <property type="match status" value="1"/>
</dbReference>
<dbReference type="InterPro" id="IPR010721">
    <property type="entry name" value="UstE-like"/>
</dbReference>
<feature type="transmembrane region" description="Helical" evidence="1">
    <location>
        <begin position="71"/>
        <end position="90"/>
    </location>
</feature>
<feature type="transmembrane region" description="Helical" evidence="1">
    <location>
        <begin position="12"/>
        <end position="32"/>
    </location>
</feature>
<dbReference type="GO" id="GO:0016020">
    <property type="term" value="C:membrane"/>
    <property type="evidence" value="ECO:0007669"/>
    <property type="project" value="TreeGrafter"/>
</dbReference>
<dbReference type="eggNOG" id="COG3752">
    <property type="taxonomic scope" value="Bacteria"/>
</dbReference>
<keyword evidence="1" id="KW-0812">Transmembrane</keyword>
<dbReference type="Pfam" id="PF06966">
    <property type="entry name" value="DUF1295"/>
    <property type="match status" value="1"/>
</dbReference>
<dbReference type="STRING" id="357278.IV61_GL001128"/>
<feature type="transmembrane region" description="Helical" evidence="1">
    <location>
        <begin position="38"/>
        <end position="62"/>
    </location>
</feature>
<gene>
    <name evidence="2" type="ORF">FD07_GL001029</name>
</gene>
<dbReference type="AlphaFoldDB" id="A0A0R1GYF9"/>
<name>A0A0R1GYF9_9LACO</name>
<keyword evidence="3" id="KW-1185">Reference proteome</keyword>
<dbReference type="EMBL" id="AZCZ01000027">
    <property type="protein sequence ID" value="KRK36170.1"/>
    <property type="molecule type" value="Genomic_DNA"/>
</dbReference>